<proteinExistence type="predicted"/>
<dbReference type="GO" id="GO:0008080">
    <property type="term" value="F:N-acetyltransferase activity"/>
    <property type="evidence" value="ECO:0007669"/>
    <property type="project" value="InterPro"/>
</dbReference>
<reference evidence="4" key="1">
    <citation type="journal article" date="2006" name="Science">
        <title>Ancient noncoding elements conserved in the human genome.</title>
        <authorList>
            <person name="Venkatesh B."/>
            <person name="Kirkness E.F."/>
            <person name="Loh Y.H."/>
            <person name="Halpern A.L."/>
            <person name="Lee A.P."/>
            <person name="Johnson J."/>
            <person name="Dandona N."/>
            <person name="Viswanathan L.D."/>
            <person name="Tay A."/>
            <person name="Venter J.C."/>
            <person name="Strausberg R.L."/>
            <person name="Brenner S."/>
        </authorList>
    </citation>
    <scope>NUCLEOTIDE SEQUENCE [LARGE SCALE GENOMIC DNA]</scope>
</reference>
<dbReference type="SUPFAM" id="SSF55729">
    <property type="entry name" value="Acyl-CoA N-acyltransferases (Nat)"/>
    <property type="match status" value="1"/>
</dbReference>
<feature type="domain" description="N-acetyltransferase" evidence="2">
    <location>
        <begin position="14"/>
        <end position="193"/>
    </location>
</feature>
<name>A0A4W3J1Z0_CALMI</name>
<evidence type="ECO:0000259" key="2">
    <source>
        <dbReference type="PROSITE" id="PS51186"/>
    </source>
</evidence>
<dbReference type="STRING" id="7868.ENSCMIP00000032228"/>
<dbReference type="Ensembl" id="ENSCMIT00000032719.1">
    <property type="protein sequence ID" value="ENSCMIP00000032228.1"/>
    <property type="gene ID" value="ENSCMIG00000013768.1"/>
</dbReference>
<dbReference type="OMA" id="FEHVYPA"/>
<evidence type="ECO:0000313" key="3">
    <source>
        <dbReference type="Ensembl" id="ENSCMIP00000032228.1"/>
    </source>
</evidence>
<dbReference type="InterPro" id="IPR016181">
    <property type="entry name" value="Acyl_CoA_acyltransferase"/>
</dbReference>
<dbReference type="PROSITE" id="PS51186">
    <property type="entry name" value="GNAT"/>
    <property type="match status" value="1"/>
</dbReference>
<dbReference type="PANTHER" id="PTHR13947:SF37">
    <property type="entry name" value="LD18367P"/>
    <property type="match status" value="1"/>
</dbReference>
<evidence type="ECO:0000313" key="4">
    <source>
        <dbReference type="Proteomes" id="UP000314986"/>
    </source>
</evidence>
<dbReference type="Gene3D" id="3.40.630.30">
    <property type="match status" value="1"/>
</dbReference>
<protein>
    <recommendedName>
        <fullName evidence="2">N-acetyltransferase domain-containing protein</fullName>
    </recommendedName>
</protein>
<dbReference type="CDD" id="cd04301">
    <property type="entry name" value="NAT_SF"/>
    <property type="match status" value="1"/>
</dbReference>
<reference evidence="4" key="2">
    <citation type="journal article" date="2007" name="PLoS Biol.">
        <title>Survey sequencing and comparative analysis of the elephant shark (Callorhinchus milii) genome.</title>
        <authorList>
            <person name="Venkatesh B."/>
            <person name="Kirkness E.F."/>
            <person name="Loh Y.H."/>
            <person name="Halpern A.L."/>
            <person name="Lee A.P."/>
            <person name="Johnson J."/>
            <person name="Dandona N."/>
            <person name="Viswanathan L.D."/>
            <person name="Tay A."/>
            <person name="Venter J.C."/>
            <person name="Strausberg R.L."/>
            <person name="Brenner S."/>
        </authorList>
    </citation>
    <scope>NUCLEOTIDE SEQUENCE [LARGE SCALE GENOMIC DNA]</scope>
</reference>
<dbReference type="GeneTree" id="ENSGT00970000198464"/>
<keyword evidence="1" id="KW-0808">Transferase</keyword>
<reference evidence="4" key="3">
    <citation type="journal article" date="2014" name="Nature">
        <title>Elephant shark genome provides unique insights into gnathostome evolution.</title>
        <authorList>
            <consortium name="International Elephant Shark Genome Sequencing Consortium"/>
            <person name="Venkatesh B."/>
            <person name="Lee A.P."/>
            <person name="Ravi V."/>
            <person name="Maurya A.K."/>
            <person name="Lian M.M."/>
            <person name="Swann J.B."/>
            <person name="Ohta Y."/>
            <person name="Flajnik M.F."/>
            <person name="Sutoh Y."/>
            <person name="Kasahara M."/>
            <person name="Hoon S."/>
            <person name="Gangu V."/>
            <person name="Roy S.W."/>
            <person name="Irimia M."/>
            <person name="Korzh V."/>
            <person name="Kondrychyn I."/>
            <person name="Lim Z.W."/>
            <person name="Tay B.H."/>
            <person name="Tohari S."/>
            <person name="Kong K.W."/>
            <person name="Ho S."/>
            <person name="Lorente-Galdos B."/>
            <person name="Quilez J."/>
            <person name="Marques-Bonet T."/>
            <person name="Raney B.J."/>
            <person name="Ingham P.W."/>
            <person name="Tay A."/>
            <person name="Hillier L.W."/>
            <person name="Minx P."/>
            <person name="Boehm T."/>
            <person name="Wilson R.K."/>
            <person name="Brenner S."/>
            <person name="Warren W.C."/>
        </authorList>
    </citation>
    <scope>NUCLEOTIDE SEQUENCE [LARGE SCALE GENOMIC DNA]</scope>
</reference>
<keyword evidence="4" id="KW-1185">Reference proteome</keyword>
<dbReference type="InterPro" id="IPR000182">
    <property type="entry name" value="GNAT_dom"/>
</dbReference>
<dbReference type="InParanoid" id="A0A4W3J1Z0"/>
<reference evidence="3" key="5">
    <citation type="submission" date="2025-09" db="UniProtKB">
        <authorList>
            <consortium name="Ensembl"/>
        </authorList>
    </citation>
    <scope>IDENTIFICATION</scope>
</reference>
<organism evidence="3 4">
    <name type="scientific">Callorhinchus milii</name>
    <name type="common">Ghost shark</name>
    <dbReference type="NCBI Taxonomy" id="7868"/>
    <lineage>
        <taxon>Eukaryota</taxon>
        <taxon>Metazoa</taxon>
        <taxon>Chordata</taxon>
        <taxon>Craniata</taxon>
        <taxon>Vertebrata</taxon>
        <taxon>Chondrichthyes</taxon>
        <taxon>Holocephali</taxon>
        <taxon>Chimaeriformes</taxon>
        <taxon>Callorhinchidae</taxon>
        <taxon>Callorhinchus</taxon>
    </lineage>
</organism>
<evidence type="ECO:0000256" key="1">
    <source>
        <dbReference type="ARBA" id="ARBA00022679"/>
    </source>
</evidence>
<dbReference type="PANTHER" id="PTHR13947">
    <property type="entry name" value="GNAT FAMILY N-ACETYLTRANSFERASE"/>
    <property type="match status" value="1"/>
</dbReference>
<accession>A0A4W3J1Z0</accession>
<dbReference type="AlphaFoldDB" id="A0A4W3J1Z0"/>
<sequence length="220" mass="23857">MPYPDTSPSLSPSITIRPFSASDQTAIYTLLRDGVTENISPSFRGAVCSPGGLLRLLLIASVTSLFSAYKADILLLAEGIGSRPGRSVWVGCVRGKVVGSVAIMADSHFLPPSPHLCCLCSFYVDVSWRRLGVGQLLAQTALHHAWNAGYNKVHLGTFDTQRDALRLYRKLALGKVTNDILSICDLCLLVLIDFSVAVDTVGHYILLHLLSSPLTSTFWP</sequence>
<dbReference type="Pfam" id="PF00583">
    <property type="entry name" value="Acetyltransf_1"/>
    <property type="match status" value="1"/>
</dbReference>
<dbReference type="InterPro" id="IPR050769">
    <property type="entry name" value="NAT_camello-type"/>
</dbReference>
<reference evidence="3" key="4">
    <citation type="submission" date="2025-08" db="UniProtKB">
        <authorList>
            <consortium name="Ensembl"/>
        </authorList>
    </citation>
    <scope>IDENTIFICATION</scope>
</reference>
<dbReference type="Proteomes" id="UP000314986">
    <property type="component" value="Unassembled WGS sequence"/>
</dbReference>